<evidence type="ECO:0000313" key="3">
    <source>
        <dbReference type="Proteomes" id="UP001066276"/>
    </source>
</evidence>
<name>A0AAV7WXW8_PLEWA</name>
<feature type="compositionally biased region" description="Acidic residues" evidence="1">
    <location>
        <begin position="89"/>
        <end position="107"/>
    </location>
</feature>
<proteinExistence type="predicted"/>
<reference evidence="2" key="1">
    <citation type="journal article" date="2022" name="bioRxiv">
        <title>Sequencing and chromosome-scale assembly of the giantPleurodeles waltlgenome.</title>
        <authorList>
            <person name="Brown T."/>
            <person name="Elewa A."/>
            <person name="Iarovenko S."/>
            <person name="Subramanian E."/>
            <person name="Araus A.J."/>
            <person name="Petzold A."/>
            <person name="Susuki M."/>
            <person name="Suzuki K.-i.T."/>
            <person name="Hayashi T."/>
            <person name="Toyoda A."/>
            <person name="Oliveira C."/>
            <person name="Osipova E."/>
            <person name="Leigh N.D."/>
            <person name="Simon A."/>
            <person name="Yun M.H."/>
        </authorList>
    </citation>
    <scope>NUCLEOTIDE SEQUENCE</scope>
    <source>
        <strain evidence="2">20211129_DDA</strain>
        <tissue evidence="2">Liver</tissue>
    </source>
</reference>
<dbReference type="AlphaFoldDB" id="A0AAV7WXW8"/>
<keyword evidence="3" id="KW-1185">Reference proteome</keyword>
<organism evidence="2 3">
    <name type="scientific">Pleurodeles waltl</name>
    <name type="common">Iberian ribbed newt</name>
    <dbReference type="NCBI Taxonomy" id="8319"/>
    <lineage>
        <taxon>Eukaryota</taxon>
        <taxon>Metazoa</taxon>
        <taxon>Chordata</taxon>
        <taxon>Craniata</taxon>
        <taxon>Vertebrata</taxon>
        <taxon>Euteleostomi</taxon>
        <taxon>Amphibia</taxon>
        <taxon>Batrachia</taxon>
        <taxon>Caudata</taxon>
        <taxon>Salamandroidea</taxon>
        <taxon>Salamandridae</taxon>
        <taxon>Pleurodelinae</taxon>
        <taxon>Pleurodeles</taxon>
    </lineage>
</organism>
<sequence>MEPQRIGGAVQAKATAQRRQTGLGFAPAGWLVSSAKWSGHAPRWGGLQAAPRRPRTPAAQVEDIIKRVRFREGVVYSDSEDVSEHERLDYEEDSAEAGEIREEEDEWWTVGGV</sequence>
<accession>A0AAV7WXW8</accession>
<dbReference type="EMBL" id="JANPWB010000001">
    <property type="protein sequence ID" value="KAJ1217576.1"/>
    <property type="molecule type" value="Genomic_DNA"/>
</dbReference>
<dbReference type="Proteomes" id="UP001066276">
    <property type="component" value="Chromosome 1_1"/>
</dbReference>
<gene>
    <name evidence="2" type="ORF">NDU88_005170</name>
</gene>
<comment type="caution">
    <text evidence="2">The sequence shown here is derived from an EMBL/GenBank/DDBJ whole genome shotgun (WGS) entry which is preliminary data.</text>
</comment>
<evidence type="ECO:0000256" key="1">
    <source>
        <dbReference type="SAM" id="MobiDB-lite"/>
    </source>
</evidence>
<feature type="region of interest" description="Disordered" evidence="1">
    <location>
        <begin position="81"/>
        <end position="113"/>
    </location>
</feature>
<protein>
    <submittedName>
        <fullName evidence="2">Uncharacterized protein</fullName>
    </submittedName>
</protein>
<evidence type="ECO:0000313" key="2">
    <source>
        <dbReference type="EMBL" id="KAJ1217576.1"/>
    </source>
</evidence>